<feature type="transmembrane region" description="Helical" evidence="6">
    <location>
        <begin position="74"/>
        <end position="92"/>
    </location>
</feature>
<feature type="transmembrane region" description="Helical" evidence="6">
    <location>
        <begin position="208"/>
        <end position="229"/>
    </location>
</feature>
<dbReference type="InterPro" id="IPR020846">
    <property type="entry name" value="MFS_dom"/>
</dbReference>
<dbReference type="AlphaFoldDB" id="I3CJS2"/>
<dbReference type="PANTHER" id="PTHR43124:SF3">
    <property type="entry name" value="CHLORAMPHENICOL EFFLUX PUMP RV0191"/>
    <property type="match status" value="1"/>
</dbReference>
<dbReference type="InterPro" id="IPR050189">
    <property type="entry name" value="MFS_Efflux_Transporters"/>
</dbReference>
<dbReference type="RefSeq" id="WP_002691422.1">
    <property type="nucleotide sequence ID" value="NZ_JH600070.1"/>
</dbReference>
<protein>
    <submittedName>
        <fullName evidence="8">Arabinose efflux permease family protein</fullName>
    </submittedName>
</protein>
<evidence type="ECO:0000256" key="6">
    <source>
        <dbReference type="SAM" id="Phobius"/>
    </source>
</evidence>
<dbReference type="PROSITE" id="PS50850">
    <property type="entry name" value="MFS"/>
    <property type="match status" value="1"/>
</dbReference>
<dbReference type="InterPro" id="IPR036259">
    <property type="entry name" value="MFS_trans_sf"/>
</dbReference>
<gene>
    <name evidence="8" type="ORF">BegalDRAFT_3039</name>
</gene>
<name>I3CJS2_9GAMM</name>
<feature type="transmembrane region" description="Helical" evidence="6">
    <location>
        <begin position="367"/>
        <end position="385"/>
    </location>
</feature>
<dbReference type="eggNOG" id="COG2814">
    <property type="taxonomic scope" value="Bacteria"/>
</dbReference>
<keyword evidence="9" id="KW-1185">Reference proteome</keyword>
<feature type="transmembrane region" description="Helical" evidence="6">
    <location>
        <begin position="332"/>
        <end position="355"/>
    </location>
</feature>
<dbReference type="GO" id="GO:0005886">
    <property type="term" value="C:plasma membrane"/>
    <property type="evidence" value="ECO:0007669"/>
    <property type="project" value="UniProtKB-SubCell"/>
</dbReference>
<dbReference type="Proteomes" id="UP000005744">
    <property type="component" value="Unassembled WGS sequence"/>
</dbReference>
<keyword evidence="3 6" id="KW-0812">Transmembrane</keyword>
<dbReference type="STRING" id="395493.BegalDRAFT_3039"/>
<feature type="transmembrane region" description="Helical" evidence="6">
    <location>
        <begin position="269"/>
        <end position="289"/>
    </location>
</feature>
<dbReference type="GO" id="GO:0022857">
    <property type="term" value="F:transmembrane transporter activity"/>
    <property type="evidence" value="ECO:0007669"/>
    <property type="project" value="InterPro"/>
</dbReference>
<feature type="transmembrane region" description="Helical" evidence="6">
    <location>
        <begin position="98"/>
        <end position="121"/>
    </location>
</feature>
<proteinExistence type="predicted"/>
<dbReference type="EMBL" id="JH600070">
    <property type="protein sequence ID" value="EIJ43865.1"/>
    <property type="molecule type" value="Genomic_DNA"/>
</dbReference>
<evidence type="ECO:0000256" key="4">
    <source>
        <dbReference type="ARBA" id="ARBA00022989"/>
    </source>
</evidence>
<accession>I3CJS2</accession>
<sequence length="405" mass="44269">MSRQFLLMVLTITAIQFVNIMDFMIIMPLGADLIHALGIKPAHMGMIGSVHKGAAAISALFCIFLLDRFSRRQAMLYSFAGLLTGITITAYAEGFPSLLIGRFLAGFFSAPVTALAIALIVYHIPSNQRPRALSLVMGAFSLVTIIGVPASLELAQLGHWRLPFILLQGLGIAIFLFAYRYLPTQRDIALVHVNASLLFNQFRQKSGLLYLTTALTMFTGFLIIPYLSVYLQYNLAYPRDSIGLLYFVGGIASFLAMQGSGYFINRLGFASFAITGTILLCFVLYQGFVKTPPTAFVLPLFVGFMVAFALRNIAVTNWLAQHSATTRCSGFIALNATIQHIASALGSLCSGYLLHLSPTGELLGMPLVASLAILTASTLPILVWLNRYAQRPILTYLPTQERTCL</sequence>
<evidence type="ECO:0000256" key="5">
    <source>
        <dbReference type="ARBA" id="ARBA00023136"/>
    </source>
</evidence>
<feature type="transmembrane region" description="Helical" evidence="6">
    <location>
        <begin position="295"/>
        <end position="320"/>
    </location>
</feature>
<feature type="transmembrane region" description="Helical" evidence="6">
    <location>
        <begin position="164"/>
        <end position="182"/>
    </location>
</feature>
<feature type="transmembrane region" description="Helical" evidence="6">
    <location>
        <begin position="46"/>
        <end position="67"/>
    </location>
</feature>
<evidence type="ECO:0000259" key="7">
    <source>
        <dbReference type="PROSITE" id="PS50850"/>
    </source>
</evidence>
<dbReference type="HOGENOM" id="CLU_001265_61_5_6"/>
<dbReference type="InterPro" id="IPR011701">
    <property type="entry name" value="MFS"/>
</dbReference>
<evidence type="ECO:0000313" key="9">
    <source>
        <dbReference type="Proteomes" id="UP000005744"/>
    </source>
</evidence>
<evidence type="ECO:0000256" key="3">
    <source>
        <dbReference type="ARBA" id="ARBA00022692"/>
    </source>
</evidence>
<keyword evidence="5 6" id="KW-0472">Membrane</keyword>
<dbReference type="OrthoDB" id="9812221at2"/>
<evidence type="ECO:0000313" key="8">
    <source>
        <dbReference type="EMBL" id="EIJ43865.1"/>
    </source>
</evidence>
<keyword evidence="2" id="KW-1003">Cell membrane</keyword>
<dbReference type="Gene3D" id="1.20.1250.20">
    <property type="entry name" value="MFS general substrate transporter like domains"/>
    <property type="match status" value="1"/>
</dbReference>
<feature type="domain" description="Major facilitator superfamily (MFS) profile" evidence="7">
    <location>
        <begin position="8"/>
        <end position="387"/>
    </location>
</feature>
<dbReference type="SUPFAM" id="SSF103473">
    <property type="entry name" value="MFS general substrate transporter"/>
    <property type="match status" value="1"/>
</dbReference>
<feature type="transmembrane region" description="Helical" evidence="6">
    <location>
        <begin position="241"/>
        <end position="257"/>
    </location>
</feature>
<comment type="subcellular location">
    <subcellularLocation>
        <location evidence="1">Cell membrane</location>
        <topology evidence="1">Multi-pass membrane protein</topology>
    </subcellularLocation>
</comment>
<dbReference type="PANTHER" id="PTHR43124">
    <property type="entry name" value="PURINE EFFLUX PUMP PBUE"/>
    <property type="match status" value="1"/>
</dbReference>
<evidence type="ECO:0000256" key="2">
    <source>
        <dbReference type="ARBA" id="ARBA00022475"/>
    </source>
</evidence>
<reference evidence="8 9" key="1">
    <citation type="submission" date="2011-11" db="EMBL/GenBank/DDBJ databases">
        <title>Improved High-Quality Draft sequence of Beggiatoa alba B18lD.</title>
        <authorList>
            <consortium name="US DOE Joint Genome Institute"/>
            <person name="Lucas S."/>
            <person name="Han J."/>
            <person name="Lapidus A."/>
            <person name="Cheng J.-F."/>
            <person name="Goodwin L."/>
            <person name="Pitluck S."/>
            <person name="Peters L."/>
            <person name="Mikhailova N."/>
            <person name="Held B."/>
            <person name="Detter J.C."/>
            <person name="Han C."/>
            <person name="Tapia R."/>
            <person name="Land M."/>
            <person name="Hauser L."/>
            <person name="Kyrpides N."/>
            <person name="Ivanova N."/>
            <person name="Pagani I."/>
            <person name="Samuel K."/>
            <person name="Teske A."/>
            <person name="Mueller J."/>
            <person name="Woyke T."/>
        </authorList>
    </citation>
    <scope>NUCLEOTIDE SEQUENCE [LARGE SCALE GENOMIC DNA]</scope>
    <source>
        <strain evidence="8 9">B18LD</strain>
    </source>
</reference>
<organism evidence="8 9">
    <name type="scientific">Beggiatoa alba B18LD</name>
    <dbReference type="NCBI Taxonomy" id="395493"/>
    <lineage>
        <taxon>Bacteria</taxon>
        <taxon>Pseudomonadati</taxon>
        <taxon>Pseudomonadota</taxon>
        <taxon>Gammaproteobacteria</taxon>
        <taxon>Thiotrichales</taxon>
        <taxon>Thiotrichaceae</taxon>
        <taxon>Beggiatoa</taxon>
    </lineage>
</organism>
<feature type="transmembrane region" description="Helical" evidence="6">
    <location>
        <begin position="133"/>
        <end position="152"/>
    </location>
</feature>
<evidence type="ECO:0000256" key="1">
    <source>
        <dbReference type="ARBA" id="ARBA00004651"/>
    </source>
</evidence>
<keyword evidence="4 6" id="KW-1133">Transmembrane helix</keyword>
<dbReference type="Pfam" id="PF07690">
    <property type="entry name" value="MFS_1"/>
    <property type="match status" value="1"/>
</dbReference>